<dbReference type="PROSITE" id="PS51159">
    <property type="entry name" value="CBM21"/>
    <property type="match status" value="1"/>
</dbReference>
<sequence length="148" mass="17444">MVCLENALILEEPYQIYGTIAALNIAKETLVYIRYTLDGWKSHIDVIAPLLSSSTVYDIYYFVLNIPKPTTETNRIEFCIYCNINDKRTFCDNNNDANYVIMLEMKPPDLLPFKKVTRKHKKRHHHNQYVVENLDYINEAWKTYDKGC</sequence>
<dbReference type="PANTHER" id="PTHR12307">
    <property type="entry name" value="PROTEIN PHOSPHATASE 1 REGULATORY SUBUNIT"/>
    <property type="match status" value="1"/>
</dbReference>
<keyword evidence="2" id="KW-1185">Reference proteome</keyword>
<proteinExistence type="predicted"/>
<dbReference type="GO" id="GO:0008157">
    <property type="term" value="F:protein phosphatase 1 binding"/>
    <property type="evidence" value="ECO:0007669"/>
    <property type="project" value="TreeGrafter"/>
</dbReference>
<dbReference type="Gene3D" id="2.60.40.2440">
    <property type="entry name" value="Carbohydrate binding type-21 domain"/>
    <property type="match status" value="1"/>
</dbReference>
<dbReference type="Proteomes" id="UP000887540">
    <property type="component" value="Unplaced"/>
</dbReference>
<dbReference type="Pfam" id="PF03370">
    <property type="entry name" value="CBM_21"/>
    <property type="match status" value="1"/>
</dbReference>
<accession>A0A914CHB9</accession>
<dbReference type="InterPro" id="IPR005036">
    <property type="entry name" value="CBM21_dom"/>
</dbReference>
<name>A0A914CHB9_9BILA</name>
<reference evidence="3" key="1">
    <citation type="submission" date="2022-11" db="UniProtKB">
        <authorList>
            <consortium name="WormBaseParasite"/>
        </authorList>
    </citation>
    <scope>IDENTIFICATION</scope>
</reference>
<dbReference type="InterPro" id="IPR038175">
    <property type="entry name" value="CBM21_dom_sf"/>
</dbReference>
<evidence type="ECO:0000313" key="3">
    <source>
        <dbReference type="WBParaSite" id="ACRNAN_scaffold10831.g14412.t1"/>
    </source>
</evidence>
<feature type="domain" description="CBM21" evidence="1">
    <location>
        <begin position="1"/>
        <end position="102"/>
    </location>
</feature>
<dbReference type="GO" id="GO:2001069">
    <property type="term" value="F:glycogen binding"/>
    <property type="evidence" value="ECO:0007669"/>
    <property type="project" value="TreeGrafter"/>
</dbReference>
<dbReference type="GO" id="GO:0000164">
    <property type="term" value="C:protein phosphatase type 1 complex"/>
    <property type="evidence" value="ECO:0007669"/>
    <property type="project" value="TreeGrafter"/>
</dbReference>
<evidence type="ECO:0000259" key="1">
    <source>
        <dbReference type="PROSITE" id="PS51159"/>
    </source>
</evidence>
<dbReference type="WBParaSite" id="ACRNAN_scaffold10831.g14412.t1">
    <property type="protein sequence ID" value="ACRNAN_scaffold10831.g14412.t1"/>
    <property type="gene ID" value="ACRNAN_scaffold10831.g14412"/>
</dbReference>
<dbReference type="InterPro" id="IPR050782">
    <property type="entry name" value="PP1_regulatory_subunit_3"/>
</dbReference>
<organism evidence="2 3">
    <name type="scientific">Acrobeloides nanus</name>
    <dbReference type="NCBI Taxonomy" id="290746"/>
    <lineage>
        <taxon>Eukaryota</taxon>
        <taxon>Metazoa</taxon>
        <taxon>Ecdysozoa</taxon>
        <taxon>Nematoda</taxon>
        <taxon>Chromadorea</taxon>
        <taxon>Rhabditida</taxon>
        <taxon>Tylenchina</taxon>
        <taxon>Cephalobomorpha</taxon>
        <taxon>Cephaloboidea</taxon>
        <taxon>Cephalobidae</taxon>
        <taxon>Acrobeloides</taxon>
    </lineage>
</organism>
<dbReference type="GO" id="GO:0005979">
    <property type="term" value="P:regulation of glycogen biosynthetic process"/>
    <property type="evidence" value="ECO:0007669"/>
    <property type="project" value="TreeGrafter"/>
</dbReference>
<protein>
    <submittedName>
        <fullName evidence="3">CBM21 domain-containing protein</fullName>
    </submittedName>
</protein>
<dbReference type="PANTHER" id="PTHR12307:SF36">
    <property type="entry name" value="GLYCOGEN-BINDING SUBUNIT 76A"/>
    <property type="match status" value="1"/>
</dbReference>
<evidence type="ECO:0000313" key="2">
    <source>
        <dbReference type="Proteomes" id="UP000887540"/>
    </source>
</evidence>
<dbReference type="AlphaFoldDB" id="A0A914CHB9"/>